<protein>
    <submittedName>
        <fullName evidence="1">Uncharacterized protein</fullName>
    </submittedName>
</protein>
<accession>A0A6C0J7M3</accession>
<name>A0A6C0J7M3_9ZZZZ</name>
<organism evidence="1">
    <name type="scientific">viral metagenome</name>
    <dbReference type="NCBI Taxonomy" id="1070528"/>
    <lineage>
        <taxon>unclassified sequences</taxon>
        <taxon>metagenomes</taxon>
        <taxon>organismal metagenomes</taxon>
    </lineage>
</organism>
<reference evidence="1" key="1">
    <citation type="journal article" date="2020" name="Nature">
        <title>Giant virus diversity and host interactions through global metagenomics.</title>
        <authorList>
            <person name="Schulz F."/>
            <person name="Roux S."/>
            <person name="Paez-Espino D."/>
            <person name="Jungbluth S."/>
            <person name="Walsh D.A."/>
            <person name="Denef V.J."/>
            <person name="McMahon K.D."/>
            <person name="Konstantinidis K.T."/>
            <person name="Eloe-Fadrosh E.A."/>
            <person name="Kyrpides N.C."/>
            <person name="Woyke T."/>
        </authorList>
    </citation>
    <scope>NUCLEOTIDE SEQUENCE</scope>
    <source>
        <strain evidence="1">GVMAG-M-3300025727-45</strain>
    </source>
</reference>
<dbReference type="EMBL" id="MN740311">
    <property type="protein sequence ID" value="QHT99633.1"/>
    <property type="molecule type" value="Genomic_DNA"/>
</dbReference>
<dbReference type="AlphaFoldDB" id="A0A6C0J7M3"/>
<sequence>MTKKEILKKLSAGEITEDQADKMLEEEETKRHEFSLKVTPKGCIGIYGIRRMPISLYYDEFMKIKEKMDDGTFDAFFKEHKSKLSIKG</sequence>
<evidence type="ECO:0000313" key="1">
    <source>
        <dbReference type="EMBL" id="QHT99633.1"/>
    </source>
</evidence>
<proteinExistence type="predicted"/>